<keyword evidence="7" id="KW-1185">Reference proteome</keyword>
<keyword evidence="3" id="KW-0808">Transferase</keyword>
<keyword evidence="2" id="KW-0489">Methyltransferase</keyword>
<gene>
    <name evidence="6" type="ORF">COEREDRAFT_16097</name>
</gene>
<evidence type="ECO:0000256" key="4">
    <source>
        <dbReference type="ARBA" id="ARBA00022691"/>
    </source>
</evidence>
<keyword evidence="4" id="KW-0949">S-adenosyl-L-methionine</keyword>
<evidence type="ECO:0000256" key="2">
    <source>
        <dbReference type="ARBA" id="ARBA00022603"/>
    </source>
</evidence>
<dbReference type="InterPro" id="IPR050723">
    <property type="entry name" value="CFA/CMAS"/>
</dbReference>
<dbReference type="Proteomes" id="UP000242474">
    <property type="component" value="Unassembled WGS sequence"/>
</dbReference>
<organism evidence="6 7">
    <name type="scientific">Coemansia reversa (strain ATCC 12441 / NRRL 1564)</name>
    <dbReference type="NCBI Taxonomy" id="763665"/>
    <lineage>
        <taxon>Eukaryota</taxon>
        <taxon>Fungi</taxon>
        <taxon>Fungi incertae sedis</taxon>
        <taxon>Zoopagomycota</taxon>
        <taxon>Kickxellomycotina</taxon>
        <taxon>Kickxellomycetes</taxon>
        <taxon>Kickxellales</taxon>
        <taxon>Kickxellaceae</taxon>
        <taxon>Coemansia</taxon>
    </lineage>
</organism>
<accession>A0A2G5B8T4</accession>
<dbReference type="EMBL" id="KZ303507">
    <property type="protein sequence ID" value="PIA15400.1"/>
    <property type="molecule type" value="Genomic_DNA"/>
</dbReference>
<dbReference type="PIRSF" id="PIRSF003085">
    <property type="entry name" value="CMAS"/>
    <property type="match status" value="1"/>
</dbReference>
<dbReference type="AlphaFoldDB" id="A0A2G5B8T4"/>
<dbReference type="STRING" id="763665.A0A2G5B8T4"/>
<comment type="similarity">
    <text evidence="1">Belongs to the CFA/CMAS family.</text>
</comment>
<dbReference type="Gene3D" id="3.40.50.150">
    <property type="entry name" value="Vaccinia Virus protein VP39"/>
    <property type="match status" value="1"/>
</dbReference>
<evidence type="ECO:0000313" key="7">
    <source>
        <dbReference type="Proteomes" id="UP000242474"/>
    </source>
</evidence>
<dbReference type="PANTHER" id="PTHR43667">
    <property type="entry name" value="CYCLOPROPANE-FATTY-ACYL-PHOSPHOLIPID SYNTHASE"/>
    <property type="match status" value="1"/>
</dbReference>
<dbReference type="OrthoDB" id="8300214at2759"/>
<protein>
    <submittedName>
        <fullName evidence="6">Cyclopropane-fatty-acyl-phospholipid synthase</fullName>
    </submittedName>
</protein>
<dbReference type="CDD" id="cd02440">
    <property type="entry name" value="AdoMet_MTases"/>
    <property type="match status" value="1"/>
</dbReference>
<name>A0A2G5B8T4_COERN</name>
<dbReference type="GO" id="GO:0032259">
    <property type="term" value="P:methylation"/>
    <property type="evidence" value="ECO:0007669"/>
    <property type="project" value="UniProtKB-KW"/>
</dbReference>
<reference evidence="6 7" key="1">
    <citation type="journal article" date="2015" name="Genome Biol. Evol.">
        <title>Phylogenomic analyses indicate that early fungi evolved digesting cell walls of algal ancestors of land plants.</title>
        <authorList>
            <person name="Chang Y."/>
            <person name="Wang S."/>
            <person name="Sekimoto S."/>
            <person name="Aerts A.L."/>
            <person name="Choi C."/>
            <person name="Clum A."/>
            <person name="LaButti K.M."/>
            <person name="Lindquist E.A."/>
            <person name="Yee Ngan C."/>
            <person name="Ohm R.A."/>
            <person name="Salamov A.A."/>
            <person name="Grigoriev I.V."/>
            <person name="Spatafora J.W."/>
            <person name="Berbee M.L."/>
        </authorList>
    </citation>
    <scope>NUCLEOTIDE SEQUENCE [LARGE SCALE GENOMIC DNA]</scope>
    <source>
        <strain evidence="6 7">NRRL 1564</strain>
    </source>
</reference>
<evidence type="ECO:0000256" key="5">
    <source>
        <dbReference type="ARBA" id="ARBA00023098"/>
    </source>
</evidence>
<dbReference type="InterPro" id="IPR029063">
    <property type="entry name" value="SAM-dependent_MTases_sf"/>
</dbReference>
<sequence>MESIFSALFGTVSKCDQQKGFKVHLTTLGPALKSATLSTIEMGISKTRNALLGKSWGHLIPTIKEQIFQTLESASIGSLTIEEDGECFTFGNSADAGPHVRLTVLSEQFWVRLMLVQDLGFAEAYMAGEITVTSLVDFVRFYIYNRAALDAASSSPIVRSLMYLASTRFGNSILNTASNVSAHYDLGNEMFEMFLDSTMTYAVWDGPGDTLEAAQLRKLDMLIDKACLQSRDYVLDLGCGWGSLAIRAVERIGCRVLGVTLSTEQKEIAERRIAQAGLSDRIDIMLIDYRNLDPEVYCFDKIISLEMVEHVGYEYLPVYFEQCHRLLHPQHGVMVLQASTMNEERYAEYRHSVDFINKHIFPGGHCPSVSALVAAATKGSRGMLMLESAANFPDHYARTLRVWRERFLHGFDKVLTTAAPKNAQLILQERELAQKQQQCRQRLCASSTSSLTDIGDPFGKTELAAEYSSSSKSAVDSDDAVGYDEVFRRKWEYYFAYCEGAFATRTLGCTQLVFTRTYNEELSNKKLLT</sequence>
<dbReference type="GO" id="GO:0008610">
    <property type="term" value="P:lipid biosynthetic process"/>
    <property type="evidence" value="ECO:0007669"/>
    <property type="project" value="InterPro"/>
</dbReference>
<keyword evidence="5" id="KW-0443">Lipid metabolism</keyword>
<evidence type="ECO:0000256" key="1">
    <source>
        <dbReference type="ARBA" id="ARBA00010815"/>
    </source>
</evidence>
<dbReference type="PANTHER" id="PTHR43667:SF2">
    <property type="entry name" value="FATTY ACID C-METHYL TRANSFERASE"/>
    <property type="match status" value="1"/>
</dbReference>
<proteinExistence type="inferred from homology"/>
<evidence type="ECO:0000313" key="6">
    <source>
        <dbReference type="EMBL" id="PIA15400.1"/>
    </source>
</evidence>
<dbReference type="Pfam" id="PF02353">
    <property type="entry name" value="CMAS"/>
    <property type="match status" value="1"/>
</dbReference>
<dbReference type="SUPFAM" id="SSF53335">
    <property type="entry name" value="S-adenosyl-L-methionine-dependent methyltransferases"/>
    <property type="match status" value="1"/>
</dbReference>
<evidence type="ECO:0000256" key="3">
    <source>
        <dbReference type="ARBA" id="ARBA00022679"/>
    </source>
</evidence>
<dbReference type="GO" id="GO:0008168">
    <property type="term" value="F:methyltransferase activity"/>
    <property type="evidence" value="ECO:0007669"/>
    <property type="project" value="UniProtKB-KW"/>
</dbReference>
<dbReference type="InterPro" id="IPR003333">
    <property type="entry name" value="CMAS"/>
</dbReference>